<dbReference type="RefSeq" id="WP_004866190.1">
    <property type="nucleotide sequence ID" value="NZ_JH725044.1"/>
</dbReference>
<dbReference type="Gene3D" id="3.20.20.70">
    <property type="entry name" value="Aldolase class I"/>
    <property type="match status" value="1"/>
</dbReference>
<gene>
    <name evidence="3" type="ORF">MEI_00889</name>
</gene>
<dbReference type="InterPro" id="IPR022998">
    <property type="entry name" value="ThiamineP_synth_TenI"/>
</dbReference>
<feature type="region of interest" description="Disordered" evidence="1">
    <location>
        <begin position="1"/>
        <end position="21"/>
    </location>
</feature>
<reference evidence="3 4" key="1">
    <citation type="submission" date="2012-03" db="EMBL/GenBank/DDBJ databases">
        <title>The Genome Sequence of Bartonella vinsonii subsp. arupensis str. Pm136co.</title>
        <authorList>
            <consortium name="The Broad Institute Genome Sequencing Platform"/>
            <consortium name="The Broad Institute Genome Sequencing Center for Infectious Disease"/>
            <person name="Feldgarden M."/>
            <person name="Kirby J."/>
            <person name="Kosoy M."/>
            <person name="Birtles R."/>
            <person name="Probert W.S."/>
            <person name="Chiaraviglio L."/>
            <person name="Young S.K."/>
            <person name="Zeng Q."/>
            <person name="Gargeya S."/>
            <person name="Fitzgerald M."/>
            <person name="Haas B."/>
            <person name="Abouelleil A."/>
            <person name="Alvarado L."/>
            <person name="Arachchi H.M."/>
            <person name="Berlin A."/>
            <person name="Chapman S.B."/>
            <person name="Gearin G."/>
            <person name="Goldberg J."/>
            <person name="Griggs A."/>
            <person name="Gujja S."/>
            <person name="Hansen M."/>
            <person name="Heiman D."/>
            <person name="Howarth C."/>
            <person name="Larimer J."/>
            <person name="Lui A."/>
            <person name="MacDonald P.J.P."/>
            <person name="McCowen C."/>
            <person name="Montmayeur A."/>
            <person name="Murphy C."/>
            <person name="Neiman D."/>
            <person name="Pearson M."/>
            <person name="Priest M."/>
            <person name="Roberts A."/>
            <person name="Saif S."/>
            <person name="Shea T."/>
            <person name="Sisk P."/>
            <person name="Stolte C."/>
            <person name="Sykes S."/>
            <person name="Wortman J."/>
            <person name="Nusbaum C."/>
            <person name="Birren B."/>
        </authorList>
    </citation>
    <scope>NUCLEOTIDE SEQUENCE [LARGE SCALE GENOMIC DNA]</scope>
    <source>
        <strain evidence="3 4">Pm136co</strain>
    </source>
</reference>
<dbReference type="NCBIfam" id="NF005080">
    <property type="entry name" value="PRK06512.1"/>
    <property type="match status" value="1"/>
</dbReference>
<feature type="compositionally biased region" description="Basic and acidic residues" evidence="1">
    <location>
        <begin position="7"/>
        <end position="17"/>
    </location>
</feature>
<name>A0ABP2QUG2_BARVI</name>
<protein>
    <recommendedName>
        <fullName evidence="2">Thiamine phosphate synthase/TenI domain-containing protein</fullName>
    </recommendedName>
</protein>
<dbReference type="Proteomes" id="UP000008948">
    <property type="component" value="Unassembled WGS sequence"/>
</dbReference>
<proteinExistence type="predicted"/>
<sequence>MTKQKNKPPESHLESHSQTESYPQLVLTLDVRRSLEPELLRQLLHTPTSQTQSTKTQSTKTQSLQTKSFACVILYDSQDDEAFLQKRAQIYGEDIQGNDIALLIAGDSRIAGRVKADGLHVEGDLNTLANLENQKREQKIIGFGNLRNRHSAMLAGEAGVDYLLFGKLGADKKPHAHPRNVQLGQWWAEVMEIPAIVQAGSDFASFDEVLKTTCEFIAVEEIIFAHDNPLMILEMMQEKCKKSPL</sequence>
<evidence type="ECO:0000313" key="4">
    <source>
        <dbReference type="Proteomes" id="UP000008948"/>
    </source>
</evidence>
<dbReference type="InterPro" id="IPR013785">
    <property type="entry name" value="Aldolase_TIM"/>
</dbReference>
<comment type="caution">
    <text evidence="3">The sequence shown here is derived from an EMBL/GenBank/DDBJ whole genome shotgun (WGS) entry which is preliminary data.</text>
</comment>
<dbReference type="SUPFAM" id="SSF51391">
    <property type="entry name" value="Thiamin phosphate synthase"/>
    <property type="match status" value="1"/>
</dbReference>
<dbReference type="CDD" id="cd00564">
    <property type="entry name" value="TMP_TenI"/>
    <property type="match status" value="1"/>
</dbReference>
<dbReference type="Pfam" id="PF02581">
    <property type="entry name" value="TMP-TENI"/>
    <property type="match status" value="1"/>
</dbReference>
<evidence type="ECO:0000259" key="2">
    <source>
        <dbReference type="Pfam" id="PF02581"/>
    </source>
</evidence>
<accession>A0ABP2QUG2</accession>
<evidence type="ECO:0000256" key="1">
    <source>
        <dbReference type="SAM" id="MobiDB-lite"/>
    </source>
</evidence>
<organism evidence="3 4">
    <name type="scientific">Bartonella vinsonii subsp. arupensis Pm136co</name>
    <dbReference type="NCBI Taxonomy" id="1094561"/>
    <lineage>
        <taxon>Bacteria</taxon>
        <taxon>Pseudomonadati</taxon>
        <taxon>Pseudomonadota</taxon>
        <taxon>Alphaproteobacteria</taxon>
        <taxon>Hyphomicrobiales</taxon>
        <taxon>Bartonellaceae</taxon>
        <taxon>Bartonella</taxon>
    </lineage>
</organism>
<feature type="domain" description="Thiamine phosphate synthase/TenI" evidence="2">
    <location>
        <begin position="57"/>
        <end position="219"/>
    </location>
</feature>
<dbReference type="InterPro" id="IPR036206">
    <property type="entry name" value="ThiamineP_synth_sf"/>
</dbReference>
<keyword evidence="4" id="KW-1185">Reference proteome</keyword>
<dbReference type="EMBL" id="AIMH01000016">
    <property type="protein sequence ID" value="EJF98390.1"/>
    <property type="molecule type" value="Genomic_DNA"/>
</dbReference>
<evidence type="ECO:0000313" key="3">
    <source>
        <dbReference type="EMBL" id="EJF98390.1"/>
    </source>
</evidence>